<accession>A0A7T8JT90</accession>
<sequence>AYKEEGVARKVRDTDFVDKVMKMVEDDPTRSMRTMSRDLGCHEKTIRDCLSEDLRCRIYEMQKAKGQRLMKSTKLLNKLSSRSQGRCGFSLMKQFSQNNRWIATCTNHVRKVMKTKFPATVMVMLCLPTCFETGLKVNTEVYLDVMEKQALGVAAGLSTLPCVQYSMQWLTENCYDVVTKDLWPPNSPDLRTILSGT</sequence>
<keyword evidence="2" id="KW-1185">Reference proteome</keyword>
<reference evidence="2" key="1">
    <citation type="submission" date="2021-01" db="EMBL/GenBank/DDBJ databases">
        <title>Caligus Genome Assembly.</title>
        <authorList>
            <person name="Gallardo-Escarate C."/>
        </authorList>
    </citation>
    <scope>NUCLEOTIDE SEQUENCE [LARGE SCALE GENOMIC DNA]</scope>
</reference>
<gene>
    <name evidence="1" type="ORF">FKW44_024198</name>
</gene>
<feature type="non-terminal residue" evidence="1">
    <location>
        <position position="197"/>
    </location>
</feature>
<evidence type="ECO:0000313" key="2">
    <source>
        <dbReference type="Proteomes" id="UP000595437"/>
    </source>
</evidence>
<dbReference type="AlphaFoldDB" id="A0A7T8JT90"/>
<dbReference type="Proteomes" id="UP000595437">
    <property type="component" value="Chromosome 19"/>
</dbReference>
<dbReference type="OrthoDB" id="7540217at2759"/>
<proteinExistence type="predicted"/>
<evidence type="ECO:0000313" key="1">
    <source>
        <dbReference type="EMBL" id="QQP32990.1"/>
    </source>
</evidence>
<feature type="non-terminal residue" evidence="1">
    <location>
        <position position="1"/>
    </location>
</feature>
<organism evidence="1 2">
    <name type="scientific">Caligus rogercresseyi</name>
    <name type="common">Sea louse</name>
    <dbReference type="NCBI Taxonomy" id="217165"/>
    <lineage>
        <taxon>Eukaryota</taxon>
        <taxon>Metazoa</taxon>
        <taxon>Ecdysozoa</taxon>
        <taxon>Arthropoda</taxon>
        <taxon>Crustacea</taxon>
        <taxon>Multicrustacea</taxon>
        <taxon>Hexanauplia</taxon>
        <taxon>Copepoda</taxon>
        <taxon>Siphonostomatoida</taxon>
        <taxon>Caligidae</taxon>
        <taxon>Caligus</taxon>
    </lineage>
</organism>
<dbReference type="EMBL" id="CP045908">
    <property type="protein sequence ID" value="QQP32990.1"/>
    <property type="molecule type" value="Genomic_DNA"/>
</dbReference>
<protein>
    <submittedName>
        <fullName evidence="1">Uncharacterized protein</fullName>
    </submittedName>
</protein>
<name>A0A7T8JT90_CALRO</name>